<dbReference type="RefSeq" id="WP_349639453.1">
    <property type="nucleotide sequence ID" value="NZ_CP090958.1"/>
</dbReference>
<evidence type="ECO:0000313" key="2">
    <source>
        <dbReference type="EMBL" id="WGW12649.1"/>
    </source>
</evidence>
<keyword evidence="3" id="KW-1185">Reference proteome</keyword>
<evidence type="ECO:0000259" key="1">
    <source>
        <dbReference type="Pfam" id="PF11706"/>
    </source>
</evidence>
<dbReference type="EMBL" id="CP090958">
    <property type="protein sequence ID" value="WGW12649.1"/>
    <property type="molecule type" value="Genomic_DNA"/>
</dbReference>
<gene>
    <name evidence="2" type="ORF">LWF01_02445</name>
</gene>
<reference evidence="2 3" key="1">
    <citation type="submission" date="2023-05" db="EMBL/GenBank/DDBJ databases">
        <title>Lithophilousrod everest ZFBP1038 complete genpme.</title>
        <authorList>
            <person name="Tian M."/>
        </authorList>
    </citation>
    <scope>NUCLEOTIDE SEQUENCE [LARGE SCALE GENOMIC DNA]</scope>
    <source>
        <strain evidence="2 3">ZFBP1038</strain>
    </source>
</reference>
<dbReference type="InterPro" id="IPR023286">
    <property type="entry name" value="ABATE_dom_sf"/>
</dbReference>
<dbReference type="InterPro" id="IPR021005">
    <property type="entry name" value="Znf_CGNR"/>
</dbReference>
<dbReference type="Pfam" id="PF11706">
    <property type="entry name" value="zf-CGNR"/>
    <property type="match status" value="1"/>
</dbReference>
<organism evidence="2 3">
    <name type="scientific">Saxibacter everestensis</name>
    <dbReference type="NCBI Taxonomy" id="2909229"/>
    <lineage>
        <taxon>Bacteria</taxon>
        <taxon>Bacillati</taxon>
        <taxon>Actinomycetota</taxon>
        <taxon>Actinomycetes</taxon>
        <taxon>Micrococcales</taxon>
        <taxon>Brevibacteriaceae</taxon>
        <taxon>Saxibacter</taxon>
    </lineage>
</organism>
<dbReference type="InterPro" id="IPR010852">
    <property type="entry name" value="ABATE"/>
</dbReference>
<dbReference type="Pfam" id="PF07336">
    <property type="entry name" value="ABATE"/>
    <property type="match status" value="1"/>
</dbReference>
<evidence type="ECO:0000313" key="3">
    <source>
        <dbReference type="Proteomes" id="UP001209083"/>
    </source>
</evidence>
<name>A0ABY8QUE6_9MICO</name>
<dbReference type="Gene3D" id="1.10.3300.10">
    <property type="entry name" value="Jann2411-like domain"/>
    <property type="match status" value="1"/>
</dbReference>
<feature type="domain" description="Zinc finger CGNR" evidence="1">
    <location>
        <begin position="134"/>
        <end position="177"/>
    </location>
</feature>
<proteinExistence type="predicted"/>
<dbReference type="SUPFAM" id="SSF160904">
    <property type="entry name" value="Jann2411-like"/>
    <property type="match status" value="1"/>
</dbReference>
<dbReference type="Proteomes" id="UP001209083">
    <property type="component" value="Chromosome"/>
</dbReference>
<accession>A0ABY8QUE6</accession>
<dbReference type="PANTHER" id="PTHR35525">
    <property type="entry name" value="BLL6575 PROTEIN"/>
    <property type="match status" value="1"/>
</dbReference>
<protein>
    <submittedName>
        <fullName evidence="2">CGNR zinc finger domain-containing protein</fullName>
    </submittedName>
</protein>
<dbReference type="PANTHER" id="PTHR35525:SF3">
    <property type="entry name" value="BLL6575 PROTEIN"/>
    <property type="match status" value="1"/>
</dbReference>
<sequence length="182" mass="20478">MVFAYDTEAALLDAADLVNTAVDGEESLGTVAALSSFLDERQFTGKRERTRAELESVWNLRERLRTLWEVSESEAVAIVNQLLLDGHALPQLVKHDEWDWHLHATRPDAPLAQRIGTEAAMAFVDLIRGKELGRLRICDADRCSAVLIDLSKNRSRRYCDTGNCANRMHVAAYRARQAEKAE</sequence>